<feature type="domain" description="HTH lysR-type" evidence="6">
    <location>
        <begin position="2"/>
        <end position="59"/>
    </location>
</feature>
<evidence type="ECO:0000256" key="2">
    <source>
        <dbReference type="ARBA" id="ARBA00023015"/>
    </source>
</evidence>
<dbReference type="CDD" id="cd08411">
    <property type="entry name" value="PBP2_OxyR"/>
    <property type="match status" value="1"/>
</dbReference>
<dbReference type="InterPro" id="IPR036388">
    <property type="entry name" value="WH-like_DNA-bd_sf"/>
</dbReference>
<dbReference type="GO" id="GO:0003677">
    <property type="term" value="F:DNA binding"/>
    <property type="evidence" value="ECO:0007669"/>
    <property type="project" value="UniProtKB-KW"/>
</dbReference>
<reference evidence="7 8" key="1">
    <citation type="submission" date="2017-07" db="EMBL/GenBank/DDBJ databases">
        <title>Complete genome sequence of Oryzomicrobium terrae TPP412.</title>
        <authorList>
            <person name="Chiu L.-W."/>
            <person name="Lo K.-J."/>
            <person name="Tsai Y.-M."/>
            <person name="Lin S.-S."/>
            <person name="Kuo C.-H."/>
            <person name="Liu C.-T."/>
        </authorList>
    </citation>
    <scope>NUCLEOTIDE SEQUENCE [LARGE SCALE GENOMIC DNA]</scope>
    <source>
        <strain evidence="7 8">TPP412</strain>
    </source>
</reference>
<dbReference type="SUPFAM" id="SSF53850">
    <property type="entry name" value="Periplasmic binding protein-like II"/>
    <property type="match status" value="1"/>
</dbReference>
<comment type="similarity">
    <text evidence="1">Belongs to the LysR transcriptional regulatory family.</text>
</comment>
<dbReference type="KEGG" id="otr:OTERR_00140"/>
<evidence type="ECO:0000259" key="6">
    <source>
        <dbReference type="PROSITE" id="PS50931"/>
    </source>
</evidence>
<dbReference type="SUPFAM" id="SSF46785">
    <property type="entry name" value="Winged helix' DNA-binding domain"/>
    <property type="match status" value="1"/>
</dbReference>
<evidence type="ECO:0000256" key="3">
    <source>
        <dbReference type="ARBA" id="ARBA00023125"/>
    </source>
</evidence>
<accession>A0A5C1E3P6</accession>
<dbReference type="Proteomes" id="UP000323671">
    <property type="component" value="Chromosome"/>
</dbReference>
<dbReference type="PANTHER" id="PTHR30346">
    <property type="entry name" value="TRANSCRIPTIONAL DUAL REGULATOR HCAR-RELATED"/>
    <property type="match status" value="1"/>
</dbReference>
<dbReference type="Gene3D" id="3.40.190.10">
    <property type="entry name" value="Periplasmic binding protein-like II"/>
    <property type="match status" value="2"/>
</dbReference>
<dbReference type="RefSeq" id="WP_054619863.1">
    <property type="nucleotide sequence ID" value="NZ_CP022579.1"/>
</dbReference>
<sequence length="319" mass="34358">MLTLTDMRYLVALARERHFGRAAAACRVSQPTLSVAIKKVEERLGVMLFERNVQEIRITEVGQRLVDQAERVLAEALKLEELANQGKDPLKGPLRLGVIYTIAPYLLPPLIPALHERAPEMPLFLKEDFTGHLIPALKRGELDVIVIALPVGAPFNEPGLVAQPVYDEPFRVVVPAGHPWATRESVGRGELSGEHLLLLGQGNCFRDQVLEACPHTMGEGGEGGTLEGSSLETIRHMVASGAGVAVMPSTAADPLRDKEPLVKVLPFSEDVAGTGAEAFRRVGLVWRVTFPRPPALDAVKAAVLACVSQGLPGAAPVRP</sequence>
<evidence type="ECO:0000256" key="4">
    <source>
        <dbReference type="ARBA" id="ARBA00023159"/>
    </source>
</evidence>
<dbReference type="Gene3D" id="1.10.10.10">
    <property type="entry name" value="Winged helix-like DNA-binding domain superfamily/Winged helix DNA-binding domain"/>
    <property type="match status" value="1"/>
</dbReference>
<organism evidence="7 8">
    <name type="scientific">Oryzomicrobium terrae</name>
    <dbReference type="NCBI Taxonomy" id="1735038"/>
    <lineage>
        <taxon>Bacteria</taxon>
        <taxon>Pseudomonadati</taxon>
        <taxon>Pseudomonadota</taxon>
        <taxon>Betaproteobacteria</taxon>
        <taxon>Rhodocyclales</taxon>
        <taxon>Rhodocyclaceae</taxon>
        <taxon>Oryzomicrobium</taxon>
    </lineage>
</organism>
<keyword evidence="3" id="KW-0238">DNA-binding</keyword>
<dbReference type="PROSITE" id="PS50931">
    <property type="entry name" value="HTH_LYSR"/>
    <property type="match status" value="1"/>
</dbReference>
<dbReference type="AlphaFoldDB" id="A0A5C1E3P6"/>
<evidence type="ECO:0000256" key="1">
    <source>
        <dbReference type="ARBA" id="ARBA00009437"/>
    </source>
</evidence>
<dbReference type="Pfam" id="PF00126">
    <property type="entry name" value="HTH_1"/>
    <property type="match status" value="1"/>
</dbReference>
<dbReference type="EMBL" id="CP022579">
    <property type="protein sequence ID" value="QEL63490.1"/>
    <property type="molecule type" value="Genomic_DNA"/>
</dbReference>
<gene>
    <name evidence="7" type="primary">oxyR</name>
    <name evidence="7" type="ORF">OTERR_00140</name>
</gene>
<dbReference type="PRINTS" id="PR00039">
    <property type="entry name" value="HTHLYSR"/>
</dbReference>
<dbReference type="Pfam" id="PF03466">
    <property type="entry name" value="LysR_substrate"/>
    <property type="match status" value="1"/>
</dbReference>
<protein>
    <submittedName>
        <fullName evidence="7">LysR family transcriptional regulator</fullName>
    </submittedName>
</protein>
<dbReference type="InterPro" id="IPR000847">
    <property type="entry name" value="LysR_HTH_N"/>
</dbReference>
<proteinExistence type="inferred from homology"/>
<dbReference type="GO" id="GO:0003700">
    <property type="term" value="F:DNA-binding transcription factor activity"/>
    <property type="evidence" value="ECO:0007669"/>
    <property type="project" value="InterPro"/>
</dbReference>
<keyword evidence="8" id="KW-1185">Reference proteome</keyword>
<dbReference type="FunFam" id="1.10.10.10:FF:000001">
    <property type="entry name" value="LysR family transcriptional regulator"/>
    <property type="match status" value="1"/>
</dbReference>
<keyword evidence="4" id="KW-0010">Activator</keyword>
<keyword evidence="5" id="KW-0804">Transcription</keyword>
<dbReference type="GO" id="GO:0032993">
    <property type="term" value="C:protein-DNA complex"/>
    <property type="evidence" value="ECO:0007669"/>
    <property type="project" value="TreeGrafter"/>
</dbReference>
<evidence type="ECO:0000313" key="7">
    <source>
        <dbReference type="EMBL" id="QEL63490.1"/>
    </source>
</evidence>
<dbReference type="InterPro" id="IPR036390">
    <property type="entry name" value="WH_DNA-bd_sf"/>
</dbReference>
<evidence type="ECO:0000313" key="8">
    <source>
        <dbReference type="Proteomes" id="UP000323671"/>
    </source>
</evidence>
<keyword evidence="2" id="KW-0805">Transcription regulation</keyword>
<evidence type="ECO:0000256" key="5">
    <source>
        <dbReference type="ARBA" id="ARBA00023163"/>
    </source>
</evidence>
<dbReference type="InterPro" id="IPR005119">
    <property type="entry name" value="LysR_subst-bd"/>
</dbReference>
<dbReference type="PANTHER" id="PTHR30346:SF26">
    <property type="entry name" value="HYDROGEN PEROXIDE-INDUCIBLE GENES ACTIVATOR"/>
    <property type="match status" value="1"/>
</dbReference>
<name>A0A5C1E3P6_9RHOO</name>